<dbReference type="FunFam" id="3.30.559.10:FF:000008">
    <property type="entry name" value="Tryptamine hydroxycinnamoyl transferase"/>
    <property type="match status" value="1"/>
</dbReference>
<evidence type="ECO:0000256" key="3">
    <source>
        <dbReference type="ARBA" id="ARBA00023315"/>
    </source>
</evidence>
<proteinExistence type="inferred from homology"/>
<dbReference type="Proteomes" id="UP000027138">
    <property type="component" value="Unassembled WGS sequence"/>
</dbReference>
<dbReference type="InterPro" id="IPR050317">
    <property type="entry name" value="Plant_Fungal_Acyltransferase"/>
</dbReference>
<evidence type="ECO:0000313" key="5">
    <source>
        <dbReference type="Proteomes" id="UP000027138"/>
    </source>
</evidence>
<evidence type="ECO:0000256" key="1">
    <source>
        <dbReference type="ARBA" id="ARBA00009861"/>
    </source>
</evidence>
<evidence type="ECO:0000256" key="2">
    <source>
        <dbReference type="ARBA" id="ARBA00022679"/>
    </source>
</evidence>
<name>A0A067KRE9_JATCU</name>
<organism evidence="4 5">
    <name type="scientific">Jatropha curcas</name>
    <name type="common">Barbados nut</name>
    <dbReference type="NCBI Taxonomy" id="180498"/>
    <lineage>
        <taxon>Eukaryota</taxon>
        <taxon>Viridiplantae</taxon>
        <taxon>Streptophyta</taxon>
        <taxon>Embryophyta</taxon>
        <taxon>Tracheophyta</taxon>
        <taxon>Spermatophyta</taxon>
        <taxon>Magnoliopsida</taxon>
        <taxon>eudicotyledons</taxon>
        <taxon>Gunneridae</taxon>
        <taxon>Pentapetalae</taxon>
        <taxon>rosids</taxon>
        <taxon>fabids</taxon>
        <taxon>Malpighiales</taxon>
        <taxon>Euphorbiaceae</taxon>
        <taxon>Crotonoideae</taxon>
        <taxon>Jatropheae</taxon>
        <taxon>Jatropha</taxon>
    </lineage>
</organism>
<reference evidence="4 5" key="1">
    <citation type="journal article" date="2014" name="PLoS ONE">
        <title>Global Analysis of Gene Expression Profiles in Physic Nut (Jatropha curcas L.) Seedlings Exposed to Salt Stress.</title>
        <authorList>
            <person name="Zhang L."/>
            <person name="Zhang C."/>
            <person name="Wu P."/>
            <person name="Chen Y."/>
            <person name="Li M."/>
            <person name="Jiang H."/>
            <person name="Wu G."/>
        </authorList>
    </citation>
    <scope>NUCLEOTIDE SEQUENCE [LARGE SCALE GENOMIC DNA]</scope>
    <source>
        <strain evidence="5">cv. GZQX0401</strain>
        <tissue evidence="4">Young leaves</tissue>
    </source>
</reference>
<sequence>MALKEMKISVKESSIVLPAKDTPRTSIWTSNLDLLVPTIHIPTVYFYKPNGASNFFDSEVLKKALSHVLVPFYPLAGRLRTDKNGRIDIECNAKGVLFVEAETGSVIDDFGDFTPSLKMMQLVPTMDGYSSEDISSYPLLAVQVTYFRCGGVCLGVCLHHTVADGTSAIHFINSWSEITRGNSITLSPFIERTLLSARIPPTPTFHHVEYDPPPSMITPIKLNAKPTSTKILRITPDQLTTLKSKFKKNENGMVRHSTYETLAAHIWRCMCKARGLSNDQATKLYIATDGRFRLRPPLPRGYFGNVLFTATVKTSSEEVQSNPLKIVEKIHSALKGMDDEYLRSALDFLQMQPDLTALKRGASTFRSPNLNIVSWMKLPIHEADFGWSRPIFMGPASVVFEGMGYVLPSPRNDGSLRLIICLETDHIQLFQAYFYEL</sequence>
<dbReference type="GO" id="GO:0016747">
    <property type="term" value="F:acyltransferase activity, transferring groups other than amino-acyl groups"/>
    <property type="evidence" value="ECO:0007669"/>
    <property type="project" value="TreeGrafter"/>
</dbReference>
<accession>A0A067KRE9</accession>
<dbReference type="Gene3D" id="3.30.559.10">
    <property type="entry name" value="Chloramphenicol acetyltransferase-like domain"/>
    <property type="match status" value="2"/>
</dbReference>
<evidence type="ECO:0000313" key="4">
    <source>
        <dbReference type="EMBL" id="KDP38692.1"/>
    </source>
</evidence>
<dbReference type="FunFam" id="3.30.559.10:FF:000015">
    <property type="entry name" value="Spermidine hydroxycinnamoyl transferase"/>
    <property type="match status" value="1"/>
</dbReference>
<keyword evidence="5" id="KW-1185">Reference proteome</keyword>
<dbReference type="InterPro" id="IPR023213">
    <property type="entry name" value="CAT-like_dom_sf"/>
</dbReference>
<dbReference type="KEGG" id="jcu:105633528"/>
<keyword evidence="2" id="KW-0808">Transferase</keyword>
<dbReference type="EMBL" id="KK914358">
    <property type="protein sequence ID" value="KDP38692.1"/>
    <property type="molecule type" value="Genomic_DNA"/>
</dbReference>
<dbReference type="Pfam" id="PF02458">
    <property type="entry name" value="Transferase"/>
    <property type="match status" value="1"/>
</dbReference>
<dbReference type="PANTHER" id="PTHR31642">
    <property type="entry name" value="TRICHOTHECENE 3-O-ACETYLTRANSFERASE"/>
    <property type="match status" value="1"/>
</dbReference>
<protein>
    <submittedName>
        <fullName evidence="4">Uncharacterized protein</fullName>
    </submittedName>
</protein>
<dbReference type="OrthoDB" id="671439at2759"/>
<dbReference type="STRING" id="180498.A0A067KRE9"/>
<dbReference type="PANTHER" id="PTHR31642:SF11">
    <property type="entry name" value="SHIKIMATE O-HYDROXYCINNAMOYLTRANSFERASE"/>
    <property type="match status" value="1"/>
</dbReference>
<comment type="similarity">
    <text evidence="1">Belongs to the plant acyltransferase family.</text>
</comment>
<keyword evidence="3" id="KW-0012">Acyltransferase</keyword>
<dbReference type="AlphaFoldDB" id="A0A067KRE9"/>
<gene>
    <name evidence="4" type="ORF">JCGZ_04045</name>
</gene>